<keyword evidence="5" id="KW-1185">Reference proteome</keyword>
<protein>
    <recommendedName>
        <fullName evidence="6">Spore coat protein U domain-containing protein</fullName>
    </recommendedName>
</protein>
<organism evidence="3 4">
    <name type="scientific">Caulobacter flavus</name>
    <dbReference type="NCBI Taxonomy" id="1679497"/>
    <lineage>
        <taxon>Bacteria</taxon>
        <taxon>Pseudomonadati</taxon>
        <taxon>Pseudomonadota</taxon>
        <taxon>Alphaproteobacteria</taxon>
        <taxon>Caulobacterales</taxon>
        <taxon>Caulobacteraceae</taxon>
        <taxon>Caulobacter</taxon>
    </lineage>
</organism>
<evidence type="ECO:0000313" key="5">
    <source>
        <dbReference type="Proteomes" id="UP000281192"/>
    </source>
</evidence>
<feature type="chain" id="PRO_5044577933" description="Spore coat protein U domain-containing protein" evidence="1">
    <location>
        <begin position="24"/>
        <end position="195"/>
    </location>
</feature>
<dbReference type="EMBL" id="CP026100">
    <property type="protein sequence ID" value="AYV47733.1"/>
    <property type="molecule type" value="Genomic_DNA"/>
</dbReference>
<sequence>MKKTILLGAAALLGLAIAPAAMAQTVTGTVNVTGSVAAKCVVITGGSGGTFSGSIPLGELAQADGTLSTTLSGSTNASPGGSTQFRVNCNSAAPKVTLSSTRLALAPSATAPTGYTGVIDYTAALDAALANSTTQTVSYVTAAALPAATVQSLSNSLANSAGNLTVKAYALNTASGALLMAGNYSSTISITIEPS</sequence>
<accession>A0A2N5CTK0</accession>
<dbReference type="RefSeq" id="WP_101713277.1">
    <property type="nucleotide sequence ID" value="NZ_CP026100.1"/>
</dbReference>
<evidence type="ECO:0000313" key="4">
    <source>
        <dbReference type="Proteomes" id="UP000234483"/>
    </source>
</evidence>
<name>A0A2N5CTK0_9CAUL</name>
<evidence type="ECO:0000313" key="3">
    <source>
        <dbReference type="EMBL" id="PLR15391.1"/>
    </source>
</evidence>
<feature type="signal peptide" evidence="1">
    <location>
        <begin position="1"/>
        <end position="23"/>
    </location>
</feature>
<evidence type="ECO:0008006" key="6">
    <source>
        <dbReference type="Google" id="ProtNLM"/>
    </source>
</evidence>
<dbReference type="Proteomes" id="UP000281192">
    <property type="component" value="Chromosome"/>
</dbReference>
<proteinExistence type="predicted"/>
<reference evidence="2 5" key="2">
    <citation type="submission" date="2018-01" db="EMBL/GenBank/DDBJ databases">
        <title>Complete genome sequence of Caulobacter flavus RHGG3.</title>
        <authorList>
            <person name="Yang E."/>
        </authorList>
    </citation>
    <scope>NUCLEOTIDE SEQUENCE [LARGE SCALE GENOMIC DNA]</scope>
    <source>
        <strain evidence="2 5">RHGG3</strain>
    </source>
</reference>
<keyword evidence="1" id="KW-0732">Signal</keyword>
<dbReference type="KEGG" id="cfh:C1707_16525"/>
<dbReference type="OrthoDB" id="7189459at2"/>
<dbReference type="AlphaFoldDB" id="A0A2N5CTK0"/>
<evidence type="ECO:0000313" key="2">
    <source>
        <dbReference type="EMBL" id="AYV47733.1"/>
    </source>
</evidence>
<dbReference type="Proteomes" id="UP000234483">
    <property type="component" value="Unassembled WGS sequence"/>
</dbReference>
<reference evidence="3 4" key="1">
    <citation type="submission" date="2017-12" db="EMBL/GenBank/DDBJ databases">
        <title>The genome sequence of Caulobacter flavus CGMCC1 15093.</title>
        <authorList>
            <person name="Gao J."/>
            <person name="Mao X."/>
            <person name="Sun J."/>
        </authorList>
    </citation>
    <scope>NUCLEOTIDE SEQUENCE [LARGE SCALE GENOMIC DNA]</scope>
    <source>
        <strain evidence="3 4">CGMCC1 15093</strain>
    </source>
</reference>
<gene>
    <name evidence="2" type="ORF">C1707_16525</name>
    <name evidence="3" type="ORF">CFHF_12140</name>
</gene>
<evidence type="ECO:0000256" key="1">
    <source>
        <dbReference type="SAM" id="SignalP"/>
    </source>
</evidence>
<dbReference type="EMBL" id="PJRQ01000023">
    <property type="protein sequence ID" value="PLR15391.1"/>
    <property type="molecule type" value="Genomic_DNA"/>
</dbReference>